<evidence type="ECO:0000256" key="6">
    <source>
        <dbReference type="ARBA" id="ARBA00047304"/>
    </source>
</evidence>
<dbReference type="InterPro" id="IPR044974">
    <property type="entry name" value="Disease_R_plants"/>
</dbReference>
<comment type="catalytic activity">
    <reaction evidence="6">
        <text>NAD(+) + H2O = ADP-D-ribose + nicotinamide + H(+)</text>
        <dbReference type="Rhea" id="RHEA:16301"/>
        <dbReference type="ChEBI" id="CHEBI:15377"/>
        <dbReference type="ChEBI" id="CHEBI:15378"/>
        <dbReference type="ChEBI" id="CHEBI:17154"/>
        <dbReference type="ChEBI" id="CHEBI:57540"/>
        <dbReference type="ChEBI" id="CHEBI:57967"/>
        <dbReference type="EC" id="3.2.2.6"/>
    </reaction>
    <physiologicalReaction direction="left-to-right" evidence="6">
        <dbReference type="Rhea" id="RHEA:16302"/>
    </physiologicalReaction>
</comment>
<evidence type="ECO:0000256" key="1">
    <source>
        <dbReference type="ARBA" id="ARBA00011982"/>
    </source>
</evidence>
<name>A0ABQ5CBI6_9ASTR</name>
<dbReference type="InterPro" id="IPR045344">
    <property type="entry name" value="C-JID"/>
</dbReference>
<proteinExistence type="predicted"/>
<dbReference type="Pfam" id="PF01582">
    <property type="entry name" value="TIR"/>
    <property type="match status" value="1"/>
</dbReference>
<reference evidence="8" key="2">
    <citation type="submission" date="2022-01" db="EMBL/GenBank/DDBJ databases">
        <authorList>
            <person name="Yamashiro T."/>
            <person name="Shiraishi A."/>
            <person name="Satake H."/>
            <person name="Nakayama K."/>
        </authorList>
    </citation>
    <scope>NUCLEOTIDE SEQUENCE</scope>
</reference>
<dbReference type="InterPro" id="IPR003591">
    <property type="entry name" value="Leu-rich_rpt_typical-subtyp"/>
</dbReference>
<evidence type="ECO:0000256" key="5">
    <source>
        <dbReference type="ARBA" id="ARBA00023027"/>
    </source>
</evidence>
<dbReference type="Gene3D" id="1.10.8.430">
    <property type="entry name" value="Helical domain of apoptotic protease-activating factors"/>
    <property type="match status" value="1"/>
</dbReference>
<dbReference type="SUPFAM" id="SSF52058">
    <property type="entry name" value="L domain-like"/>
    <property type="match status" value="1"/>
</dbReference>
<evidence type="ECO:0000256" key="2">
    <source>
        <dbReference type="ARBA" id="ARBA00022614"/>
    </source>
</evidence>
<reference evidence="8" key="1">
    <citation type="journal article" date="2022" name="Int. J. Mol. Sci.">
        <title>Draft Genome of Tanacetum Coccineum: Genomic Comparison of Closely Related Tanacetum-Family Plants.</title>
        <authorList>
            <person name="Yamashiro T."/>
            <person name="Shiraishi A."/>
            <person name="Nakayama K."/>
            <person name="Satake H."/>
        </authorList>
    </citation>
    <scope>NUCLEOTIDE SEQUENCE</scope>
</reference>
<dbReference type="Pfam" id="PF20160">
    <property type="entry name" value="C-JID"/>
    <property type="match status" value="1"/>
</dbReference>
<organism evidence="8 9">
    <name type="scientific">Tanacetum coccineum</name>
    <dbReference type="NCBI Taxonomy" id="301880"/>
    <lineage>
        <taxon>Eukaryota</taxon>
        <taxon>Viridiplantae</taxon>
        <taxon>Streptophyta</taxon>
        <taxon>Embryophyta</taxon>
        <taxon>Tracheophyta</taxon>
        <taxon>Spermatophyta</taxon>
        <taxon>Magnoliopsida</taxon>
        <taxon>eudicotyledons</taxon>
        <taxon>Gunneridae</taxon>
        <taxon>Pentapetalae</taxon>
        <taxon>asterids</taxon>
        <taxon>campanulids</taxon>
        <taxon>Asterales</taxon>
        <taxon>Asteraceae</taxon>
        <taxon>Asteroideae</taxon>
        <taxon>Anthemideae</taxon>
        <taxon>Anthemidinae</taxon>
        <taxon>Tanacetum</taxon>
    </lineage>
</organism>
<keyword evidence="9" id="KW-1185">Reference proteome</keyword>
<dbReference type="SMART" id="SM00369">
    <property type="entry name" value="LRR_TYP"/>
    <property type="match status" value="5"/>
</dbReference>
<dbReference type="SMART" id="SM00364">
    <property type="entry name" value="LRR_BAC"/>
    <property type="match status" value="5"/>
</dbReference>
<evidence type="ECO:0000313" key="8">
    <source>
        <dbReference type="EMBL" id="GJT24416.1"/>
    </source>
</evidence>
<comment type="caution">
    <text evidence="8">The sequence shown here is derived from an EMBL/GenBank/DDBJ whole genome shotgun (WGS) entry which is preliminary data.</text>
</comment>
<protein>
    <recommendedName>
        <fullName evidence="1">ADP-ribosyl cyclase/cyclic ADP-ribose hydrolase</fullName>
        <ecNumber evidence="1">3.2.2.6</ecNumber>
    </recommendedName>
</protein>
<dbReference type="EMBL" id="BQNB010014134">
    <property type="protein sequence ID" value="GJT24416.1"/>
    <property type="molecule type" value="Genomic_DNA"/>
</dbReference>
<dbReference type="SMART" id="SM00255">
    <property type="entry name" value="TIR"/>
    <property type="match status" value="1"/>
</dbReference>
<dbReference type="Gene3D" id="3.40.50.300">
    <property type="entry name" value="P-loop containing nucleotide triphosphate hydrolases"/>
    <property type="match status" value="1"/>
</dbReference>
<dbReference type="InterPro" id="IPR002182">
    <property type="entry name" value="NB-ARC"/>
</dbReference>
<evidence type="ECO:0000313" key="9">
    <source>
        <dbReference type="Proteomes" id="UP001151760"/>
    </source>
</evidence>
<dbReference type="InterPro" id="IPR035897">
    <property type="entry name" value="Toll_tir_struct_dom_sf"/>
</dbReference>
<evidence type="ECO:0000259" key="7">
    <source>
        <dbReference type="PROSITE" id="PS50104"/>
    </source>
</evidence>
<evidence type="ECO:0000256" key="3">
    <source>
        <dbReference type="ARBA" id="ARBA00022737"/>
    </source>
</evidence>
<dbReference type="Gene3D" id="3.80.10.10">
    <property type="entry name" value="Ribonuclease Inhibitor"/>
    <property type="match status" value="2"/>
</dbReference>
<dbReference type="PANTHER" id="PTHR11017:SF573">
    <property type="entry name" value="ADP-RIBOSYL CYCLASE_CYCLIC ADP-RIBOSE HYDROLASE"/>
    <property type="match status" value="1"/>
</dbReference>
<dbReference type="PROSITE" id="PS50104">
    <property type="entry name" value="TIR"/>
    <property type="match status" value="1"/>
</dbReference>
<dbReference type="EC" id="3.2.2.6" evidence="1"/>
<dbReference type="PRINTS" id="PR00364">
    <property type="entry name" value="DISEASERSIST"/>
</dbReference>
<dbReference type="Pfam" id="PF00560">
    <property type="entry name" value="LRR_1"/>
    <property type="match status" value="1"/>
</dbReference>
<dbReference type="InterPro" id="IPR027417">
    <property type="entry name" value="P-loop_NTPase"/>
</dbReference>
<sequence length="1162" mass="132676">MATTSVPHRWKYDVFVSFRGEDIRKNFMDHLFNDFKQKGIHAFRDDRELPKGEELSPHLYKAIEDSRFLIVIFSKDYASSTWCLRELVKIFECKQIENPKHEVRIIFYDAKPDVVRKQKRSYAEAFINHEVSNKTEVDKWRETLSMAADLSGWDLQDMKNGFESKFINKISNDIFKMLHDGPLHVGENLVGVDILLDGLNLSRFFGSNKVNMIGICGVSGIRKTTLAKAVYNSMHTHFDGSCFCDNVQGVEKQQGLTQVQMKMIGKILKTKDLTISSVAEGAMVIKQRMTCKTILVVLDDVDDHKQLDSLAGSPTWFCPGSLIIFTGKDKQLLRSHGVDEIHDMKFLDEHQSLQLFGSYAFKTKDSSRGFKEVAEEVVKYVQGHPLGLIVLGRFLYGKTMGQWVSELDQLKVHPNKEIQQVLRLSYNGLNLHQQNILLDIACSFIGVNRDFAASVLDGCNFFADTNVQVLVDKSLITISRNNSLQMHDLIQAMAREIIHEESIMTRKQRRLWNSSEVYNVLSEKKVPMTEAIEVLVLVLRESSQNVHINANSFALMKNLRILKIYAEADFHQRVDLKGYNVKYSGSLYYLSNELRLFCWHGCPFKYLPSNFYPQNIVAIDLSYSNIRQLWTTPKCLRRLKIMKLRYCCNLTTTPDFSNITYLEELNLEGCVNLVSVHPSIGMLKRLVVLKLTGCLKVDQLPEALGRIKSLTELHVDRTAITELPSFVSSLINLESLSFGGQGRIQPRWWTSITAPFGLLSKQQHPQRSVWSSLAGLHMLKSLNFSYCNLEQVPESIGGLSCLKNLNLEGNNLLEVPESIGGLSCLKNLNLEGNNLIEVPESIGGLSCLVDLNLKGNNFTILPGSLSQLSHLEGLYVDGCKKLEVLPELPPSIWKIYASDCTSLREALGSSKDPLTYNEFRNCPKLFKNVTIDSEGSISEIRCLDSSITSQGAIHQLSAFLGYVGFQTNRCEFFRLQGRPYYDPDMLSHFHLEIMYYGNSIPVWFTNRSTKNQVKVELLDWCYDKFRGYGTCVVLKRNKACNYKGYNVKNFDGASMITKEYFRHVFKEFFKKEVIGTQDSYIIWLHYTRSTWAWKEAKNFVTFCFEENNEDIEVKECAVRLICDEDIQQEADLSMLQGLPIPTQHGGGLSLISQPYRRTDWSW</sequence>
<dbReference type="Pfam" id="PF00931">
    <property type="entry name" value="NB-ARC"/>
    <property type="match status" value="1"/>
</dbReference>
<dbReference type="Proteomes" id="UP001151760">
    <property type="component" value="Unassembled WGS sequence"/>
</dbReference>
<gene>
    <name evidence="8" type="ORF">Tco_0894353</name>
</gene>
<dbReference type="InterPro" id="IPR001611">
    <property type="entry name" value="Leu-rich_rpt"/>
</dbReference>
<accession>A0ABQ5CBI6</accession>
<evidence type="ECO:0000256" key="4">
    <source>
        <dbReference type="ARBA" id="ARBA00022801"/>
    </source>
</evidence>
<feature type="domain" description="TIR" evidence="7">
    <location>
        <begin position="10"/>
        <end position="178"/>
    </location>
</feature>
<dbReference type="InterPro" id="IPR058192">
    <property type="entry name" value="WHD_ROQ1-like"/>
</dbReference>
<dbReference type="SUPFAM" id="SSF52540">
    <property type="entry name" value="P-loop containing nucleoside triphosphate hydrolases"/>
    <property type="match status" value="1"/>
</dbReference>
<dbReference type="InterPro" id="IPR032675">
    <property type="entry name" value="LRR_dom_sf"/>
</dbReference>
<keyword evidence="5" id="KW-0520">NAD</keyword>
<dbReference type="SUPFAM" id="SSF52200">
    <property type="entry name" value="Toll/Interleukin receptor TIR domain"/>
    <property type="match status" value="1"/>
</dbReference>
<dbReference type="InterPro" id="IPR042197">
    <property type="entry name" value="Apaf_helical"/>
</dbReference>
<dbReference type="InterPro" id="IPR000157">
    <property type="entry name" value="TIR_dom"/>
</dbReference>
<dbReference type="PANTHER" id="PTHR11017">
    <property type="entry name" value="LEUCINE-RICH REPEAT-CONTAINING PROTEIN"/>
    <property type="match status" value="1"/>
</dbReference>
<dbReference type="Pfam" id="PF23282">
    <property type="entry name" value="WHD_ROQ1"/>
    <property type="match status" value="1"/>
</dbReference>
<keyword evidence="2" id="KW-0433">Leucine-rich repeat</keyword>
<keyword evidence="4" id="KW-0378">Hydrolase</keyword>
<dbReference type="Gene3D" id="3.40.50.10140">
    <property type="entry name" value="Toll/interleukin-1 receptor homology (TIR) domain"/>
    <property type="match status" value="1"/>
</dbReference>
<keyword evidence="3" id="KW-0677">Repeat</keyword>